<dbReference type="RefSeq" id="WP_326507342.1">
    <property type="nucleotide sequence ID" value="NZ_JAWIIV010000012.1"/>
</dbReference>
<feature type="transmembrane region" description="Helical" evidence="1">
    <location>
        <begin position="12"/>
        <end position="38"/>
    </location>
</feature>
<evidence type="ECO:0000259" key="2">
    <source>
        <dbReference type="Pfam" id="PF09834"/>
    </source>
</evidence>
<name>A0ABU6JBV2_9BURK</name>
<keyword evidence="1" id="KW-1133">Transmembrane helix</keyword>
<reference evidence="3 4" key="1">
    <citation type="submission" date="2023-10" db="EMBL/GenBank/DDBJ databases">
        <title>Noviherbaspirillum sp. CPCC 100848 genome assembly.</title>
        <authorList>
            <person name="Li X.Y."/>
            <person name="Fang X.M."/>
        </authorList>
    </citation>
    <scope>NUCLEOTIDE SEQUENCE [LARGE SCALE GENOMIC DNA]</scope>
    <source>
        <strain evidence="3 4">CPCC 100848</strain>
    </source>
</reference>
<protein>
    <submittedName>
        <fullName evidence="3">DUF2061 domain-containing protein</fullName>
    </submittedName>
</protein>
<dbReference type="Proteomes" id="UP001352263">
    <property type="component" value="Unassembled WGS sequence"/>
</dbReference>
<comment type="caution">
    <text evidence="3">The sequence shown here is derived from an EMBL/GenBank/DDBJ whole genome shotgun (WGS) entry which is preliminary data.</text>
</comment>
<gene>
    <name evidence="3" type="ORF">RY831_15805</name>
</gene>
<evidence type="ECO:0000313" key="4">
    <source>
        <dbReference type="Proteomes" id="UP001352263"/>
    </source>
</evidence>
<evidence type="ECO:0000313" key="3">
    <source>
        <dbReference type="EMBL" id="MEC4720629.1"/>
    </source>
</evidence>
<proteinExistence type="predicted"/>
<dbReference type="EMBL" id="JAWIIV010000012">
    <property type="protein sequence ID" value="MEC4720629.1"/>
    <property type="molecule type" value="Genomic_DNA"/>
</dbReference>
<accession>A0ABU6JBV2</accession>
<keyword evidence="1" id="KW-0472">Membrane</keyword>
<keyword evidence="1" id="KW-0812">Transmembrane</keyword>
<keyword evidence="4" id="KW-1185">Reference proteome</keyword>
<dbReference type="InterPro" id="IPR018638">
    <property type="entry name" value="DUF2061_membrane"/>
</dbReference>
<sequence>MVIAAKTVSQIIVHMAVAFVTMYVVTGSIAFGGLAALLEPICNVIVMPFHEKLWVRIQQWMEARKQAGKQLSGMARNTVLPVNA</sequence>
<evidence type="ECO:0000256" key="1">
    <source>
        <dbReference type="SAM" id="Phobius"/>
    </source>
</evidence>
<organism evidence="3 4">
    <name type="scientific">Noviherbaspirillum album</name>
    <dbReference type="NCBI Taxonomy" id="3080276"/>
    <lineage>
        <taxon>Bacteria</taxon>
        <taxon>Pseudomonadati</taxon>
        <taxon>Pseudomonadota</taxon>
        <taxon>Betaproteobacteria</taxon>
        <taxon>Burkholderiales</taxon>
        <taxon>Oxalobacteraceae</taxon>
        <taxon>Noviherbaspirillum</taxon>
    </lineage>
</organism>
<dbReference type="Pfam" id="PF09834">
    <property type="entry name" value="DUF2061"/>
    <property type="match status" value="1"/>
</dbReference>
<feature type="domain" description="DUF2061" evidence="2">
    <location>
        <begin position="5"/>
        <end position="54"/>
    </location>
</feature>